<dbReference type="Gramene" id="TuG1812G0400001706.01.T01">
    <property type="protein sequence ID" value="TuG1812G0400001706.01.T01.cds454131"/>
    <property type="gene ID" value="TuG1812G0400001706.01"/>
</dbReference>
<reference evidence="8" key="3">
    <citation type="submission" date="2022-06" db="UniProtKB">
        <authorList>
            <consortium name="EnsemblPlants"/>
        </authorList>
    </citation>
    <scope>IDENTIFICATION</scope>
</reference>
<dbReference type="OrthoDB" id="428346at2759"/>
<evidence type="ECO:0000256" key="3">
    <source>
        <dbReference type="ARBA" id="ARBA00022679"/>
    </source>
</evidence>
<name>A0A8R7Q2C4_TRIUA</name>
<evidence type="ECO:0000256" key="1">
    <source>
        <dbReference type="ARBA" id="ARBA00010481"/>
    </source>
</evidence>
<dbReference type="KEGG" id="tua:125553803"/>
<dbReference type="AlphaFoldDB" id="A0A8R7Q2C4"/>
<keyword evidence="4 7" id="KW-0333">Golgi apparatus</keyword>
<keyword evidence="2 7" id="KW-0328">Glycosyltransferase</keyword>
<dbReference type="PANTHER" id="PTHR31889">
    <property type="entry name" value="FUCOSYLTRANSFERASE 2-RELATED"/>
    <property type="match status" value="1"/>
</dbReference>
<dbReference type="GO" id="GO:0032580">
    <property type="term" value="C:Golgi cisterna membrane"/>
    <property type="evidence" value="ECO:0007669"/>
    <property type="project" value="UniProtKB-SubCell"/>
</dbReference>
<dbReference type="GO" id="GO:0009969">
    <property type="term" value="P:xyloglucan biosynthetic process"/>
    <property type="evidence" value="ECO:0007669"/>
    <property type="project" value="TreeGrafter"/>
</dbReference>
<dbReference type="EnsemblPlants" id="TuG1812G0400001706.01.T01">
    <property type="protein sequence ID" value="TuG1812G0400001706.01.T01.cds454131"/>
    <property type="gene ID" value="TuG1812G0400001706.01"/>
</dbReference>
<keyword evidence="7" id="KW-0812">Transmembrane</keyword>
<dbReference type="GeneID" id="125553803"/>
<evidence type="ECO:0000256" key="7">
    <source>
        <dbReference type="RuleBase" id="RU367004"/>
    </source>
</evidence>
<dbReference type="RefSeq" id="XP_048573454.1">
    <property type="nucleotide sequence ID" value="XM_048717497.1"/>
</dbReference>
<reference evidence="9" key="1">
    <citation type="journal article" date="2013" name="Nature">
        <title>Draft genome of the wheat A-genome progenitor Triticum urartu.</title>
        <authorList>
            <person name="Ling H.Q."/>
            <person name="Zhao S."/>
            <person name="Liu D."/>
            <person name="Wang J."/>
            <person name="Sun H."/>
            <person name="Zhang C."/>
            <person name="Fan H."/>
            <person name="Li D."/>
            <person name="Dong L."/>
            <person name="Tao Y."/>
            <person name="Gao C."/>
            <person name="Wu H."/>
            <person name="Li Y."/>
            <person name="Cui Y."/>
            <person name="Guo X."/>
            <person name="Zheng S."/>
            <person name="Wang B."/>
            <person name="Yu K."/>
            <person name="Liang Q."/>
            <person name="Yang W."/>
            <person name="Lou X."/>
            <person name="Chen J."/>
            <person name="Feng M."/>
            <person name="Jian J."/>
            <person name="Zhang X."/>
            <person name="Luo G."/>
            <person name="Jiang Y."/>
            <person name="Liu J."/>
            <person name="Wang Z."/>
            <person name="Sha Y."/>
            <person name="Zhang B."/>
            <person name="Wu H."/>
            <person name="Tang D."/>
            <person name="Shen Q."/>
            <person name="Xue P."/>
            <person name="Zou S."/>
            <person name="Wang X."/>
            <person name="Liu X."/>
            <person name="Wang F."/>
            <person name="Yang Y."/>
            <person name="An X."/>
            <person name="Dong Z."/>
            <person name="Zhang K."/>
            <person name="Zhang X."/>
            <person name="Luo M.C."/>
            <person name="Dvorak J."/>
            <person name="Tong Y."/>
            <person name="Wang J."/>
            <person name="Yang H."/>
            <person name="Li Z."/>
            <person name="Wang D."/>
            <person name="Zhang A."/>
            <person name="Wang J."/>
        </authorList>
    </citation>
    <scope>NUCLEOTIDE SEQUENCE</scope>
    <source>
        <strain evidence="9">cv. G1812</strain>
    </source>
</reference>
<keyword evidence="5" id="KW-0325">Glycoprotein</keyword>
<evidence type="ECO:0000256" key="4">
    <source>
        <dbReference type="ARBA" id="ARBA00023034"/>
    </source>
</evidence>
<dbReference type="Gene3D" id="3.40.50.11350">
    <property type="match status" value="1"/>
</dbReference>
<organism evidence="8 9">
    <name type="scientific">Triticum urartu</name>
    <name type="common">Red wild einkorn</name>
    <name type="synonym">Crithodium urartu</name>
    <dbReference type="NCBI Taxonomy" id="4572"/>
    <lineage>
        <taxon>Eukaryota</taxon>
        <taxon>Viridiplantae</taxon>
        <taxon>Streptophyta</taxon>
        <taxon>Embryophyta</taxon>
        <taxon>Tracheophyta</taxon>
        <taxon>Spermatophyta</taxon>
        <taxon>Magnoliopsida</taxon>
        <taxon>Liliopsida</taxon>
        <taxon>Poales</taxon>
        <taxon>Poaceae</taxon>
        <taxon>BOP clade</taxon>
        <taxon>Pooideae</taxon>
        <taxon>Triticodae</taxon>
        <taxon>Triticeae</taxon>
        <taxon>Triticinae</taxon>
        <taxon>Triticum</taxon>
    </lineage>
</organism>
<dbReference type="InterPro" id="IPR004938">
    <property type="entry name" value="XG_FTase"/>
</dbReference>
<sequence length="570" mass="64388">MEGDLRGRSAEARENKRRDAASSAAIVIIFLLVALTHLLALASHFGAADPLIWWQQWAYAADDGPGGNAVAPDQLLSPDLEDKNSAACLSRHEASRRWKPTQFPVPPYLVERLRRYEANHRRCGPRTALYREAVSRLRSAARNADHAAAGDRHHTCKYVVWIPTEGLGNRMLSLVSAFLYALLTDRVLLVHEPPEMQGLFCEPFPGTTWLLPPADFPHKLDAAAFSSHSKESYVNMLHNNIIRYGYGDDARAQVLPAYVYLHLETVFLLTESVKLRLQNHTFCDEDHRLINKFDWLVVKSDNYFAVALFTMPMYRRELDRMFPAKGAVFHQLGRYLLRPGNRAWGIVDRFFEGYLAGADERVGMHVRNKQIFPVPPEIMFEQILRCAREHHLLPQVLATSEPPTAEAKKKKKKAVAVLMLSLKPEYHDKLHAMYYTNATADGNVVVSVHQPSHDGEQQSDARAHNERALAEIYLLSFCETMVSTGWSTFGYVAQGLAGIPPWMLLPVNRSKMRADVACVRPPSVEPCMHPQPSLLTCQQGAGLRHLDDPVKRVPFLRHCEDVPLGLKLFD</sequence>
<evidence type="ECO:0000313" key="8">
    <source>
        <dbReference type="EnsemblPlants" id="TuG1812G0400001706.01.T01.cds454131"/>
    </source>
</evidence>
<evidence type="ECO:0000313" key="9">
    <source>
        <dbReference type="Proteomes" id="UP000015106"/>
    </source>
</evidence>
<comment type="subcellular location">
    <subcellularLocation>
        <location evidence="7">Golgi apparatus</location>
        <location evidence="7">Golgi stack membrane</location>
        <topology evidence="7">Single-pass type II membrane protein</topology>
    </subcellularLocation>
</comment>
<dbReference type="GO" id="GO:0008107">
    <property type="term" value="F:galactoside 2-alpha-L-fucosyltransferase activity"/>
    <property type="evidence" value="ECO:0007669"/>
    <property type="project" value="InterPro"/>
</dbReference>
<comment type="function">
    <text evidence="7">May be involved in cell wall biosynthesis.</text>
</comment>
<dbReference type="Pfam" id="PF03254">
    <property type="entry name" value="XG_FTase"/>
    <property type="match status" value="1"/>
</dbReference>
<keyword evidence="7" id="KW-1133">Transmembrane helix</keyword>
<dbReference type="PANTHER" id="PTHR31889:SF71">
    <property type="entry name" value="FUCOSYLTRANSFERASE"/>
    <property type="match status" value="1"/>
</dbReference>
<dbReference type="GO" id="GO:0042546">
    <property type="term" value="P:cell wall biogenesis"/>
    <property type="evidence" value="ECO:0007669"/>
    <property type="project" value="InterPro"/>
</dbReference>
<dbReference type="Proteomes" id="UP000015106">
    <property type="component" value="Chromosome 4"/>
</dbReference>
<feature type="transmembrane region" description="Helical" evidence="7">
    <location>
        <begin position="21"/>
        <end position="42"/>
    </location>
</feature>
<evidence type="ECO:0000256" key="6">
    <source>
        <dbReference type="ARBA" id="ARBA00023316"/>
    </source>
</evidence>
<dbReference type="Gene3D" id="3.40.50.11340">
    <property type="match status" value="1"/>
</dbReference>
<gene>
    <name evidence="8" type="primary">LOC125553803</name>
</gene>
<comment type="similarity">
    <text evidence="1 7">Belongs to the glycosyltransferase 37 family.</text>
</comment>
<evidence type="ECO:0000256" key="5">
    <source>
        <dbReference type="ARBA" id="ARBA00023180"/>
    </source>
</evidence>
<protein>
    <recommendedName>
        <fullName evidence="7">Fucosyltransferase</fullName>
        <ecNumber evidence="7">2.4.1.-</ecNumber>
    </recommendedName>
</protein>
<dbReference type="EC" id="2.4.1.-" evidence="7"/>
<keyword evidence="9" id="KW-1185">Reference proteome</keyword>
<proteinExistence type="inferred from homology"/>
<reference evidence="8" key="2">
    <citation type="submission" date="2018-03" db="EMBL/GenBank/DDBJ databases">
        <title>The Triticum urartu genome reveals the dynamic nature of wheat genome evolution.</title>
        <authorList>
            <person name="Ling H."/>
            <person name="Ma B."/>
            <person name="Shi X."/>
            <person name="Liu H."/>
            <person name="Dong L."/>
            <person name="Sun H."/>
            <person name="Cao Y."/>
            <person name="Gao Q."/>
            <person name="Zheng S."/>
            <person name="Li Y."/>
            <person name="Yu Y."/>
            <person name="Du H."/>
            <person name="Qi M."/>
            <person name="Li Y."/>
            <person name="Yu H."/>
            <person name="Cui Y."/>
            <person name="Wang N."/>
            <person name="Chen C."/>
            <person name="Wu H."/>
            <person name="Zhao Y."/>
            <person name="Zhang J."/>
            <person name="Li Y."/>
            <person name="Zhou W."/>
            <person name="Zhang B."/>
            <person name="Hu W."/>
            <person name="Eijk M."/>
            <person name="Tang J."/>
            <person name="Witsenboer H."/>
            <person name="Zhao S."/>
            <person name="Li Z."/>
            <person name="Zhang A."/>
            <person name="Wang D."/>
            <person name="Liang C."/>
        </authorList>
    </citation>
    <scope>NUCLEOTIDE SEQUENCE [LARGE SCALE GENOMIC DNA]</scope>
    <source>
        <strain evidence="8">cv. G1812</strain>
    </source>
</reference>
<dbReference type="FunFam" id="3.40.50.11340:FF:000005">
    <property type="entry name" value="Galactoside 2-alpha-L-fucosyltransferase"/>
    <property type="match status" value="1"/>
</dbReference>
<dbReference type="GO" id="GO:0071555">
    <property type="term" value="P:cell wall organization"/>
    <property type="evidence" value="ECO:0007669"/>
    <property type="project" value="UniProtKB-UniRule"/>
</dbReference>
<accession>A0A8R7Q2C4</accession>
<evidence type="ECO:0000256" key="2">
    <source>
        <dbReference type="ARBA" id="ARBA00022676"/>
    </source>
</evidence>
<keyword evidence="7" id="KW-0472">Membrane</keyword>
<keyword evidence="6 7" id="KW-0961">Cell wall biogenesis/degradation</keyword>
<keyword evidence="3 7" id="KW-0808">Transferase</keyword>